<reference evidence="2 3" key="1">
    <citation type="submission" date="2019-01" db="EMBL/GenBank/DDBJ databases">
        <title>Draft genome sequences of three monokaryotic isolates of the white-rot basidiomycete fungus Dichomitus squalens.</title>
        <authorList>
            <consortium name="DOE Joint Genome Institute"/>
            <person name="Lopez S.C."/>
            <person name="Andreopoulos B."/>
            <person name="Pangilinan J."/>
            <person name="Lipzen A."/>
            <person name="Riley R."/>
            <person name="Ahrendt S."/>
            <person name="Ng V."/>
            <person name="Barry K."/>
            <person name="Daum C."/>
            <person name="Grigoriev I.V."/>
            <person name="Hilden K.S."/>
            <person name="Makela M.R."/>
            <person name="de Vries R.P."/>
        </authorList>
    </citation>
    <scope>NUCLEOTIDE SEQUENCE [LARGE SCALE GENOMIC DNA]</scope>
    <source>
        <strain evidence="2 3">CBS 464.89</strain>
    </source>
</reference>
<protein>
    <submittedName>
        <fullName evidence="2">Uncharacterized protein</fullName>
    </submittedName>
</protein>
<dbReference type="STRING" id="114155.A0A4Q9Q6V7"/>
<feature type="region of interest" description="Disordered" evidence="1">
    <location>
        <begin position="336"/>
        <end position="431"/>
    </location>
</feature>
<feature type="compositionally biased region" description="Polar residues" evidence="1">
    <location>
        <begin position="336"/>
        <end position="359"/>
    </location>
</feature>
<feature type="compositionally biased region" description="Polar residues" evidence="1">
    <location>
        <begin position="398"/>
        <end position="416"/>
    </location>
</feature>
<feature type="region of interest" description="Disordered" evidence="1">
    <location>
        <begin position="1"/>
        <end position="164"/>
    </location>
</feature>
<gene>
    <name evidence="2" type="ORF">BD310DRAFT_809965</name>
</gene>
<dbReference type="AlphaFoldDB" id="A0A4Q9Q6V7"/>
<evidence type="ECO:0000313" key="3">
    <source>
        <dbReference type="Proteomes" id="UP000292082"/>
    </source>
</evidence>
<evidence type="ECO:0000256" key="1">
    <source>
        <dbReference type="SAM" id="MobiDB-lite"/>
    </source>
</evidence>
<dbReference type="Proteomes" id="UP000292082">
    <property type="component" value="Unassembled WGS sequence"/>
</dbReference>
<feature type="compositionally biased region" description="Acidic residues" evidence="1">
    <location>
        <begin position="94"/>
        <end position="103"/>
    </location>
</feature>
<feature type="region of interest" description="Disordered" evidence="1">
    <location>
        <begin position="292"/>
        <end position="319"/>
    </location>
</feature>
<feature type="compositionally biased region" description="Low complexity" evidence="1">
    <location>
        <begin position="55"/>
        <end position="64"/>
    </location>
</feature>
<proteinExistence type="predicted"/>
<feature type="compositionally biased region" description="Low complexity" evidence="1">
    <location>
        <begin position="366"/>
        <end position="377"/>
    </location>
</feature>
<feature type="region of interest" description="Disordered" evidence="1">
    <location>
        <begin position="486"/>
        <end position="507"/>
    </location>
</feature>
<keyword evidence="3" id="KW-1185">Reference proteome</keyword>
<sequence>MIPGMSQPPNHTGPVQSDPYASVHRQHHGAYGVPPPGHDGYAHQPHPPHPHHHVVQYVHGPPGHAQQAPHDMMYSVDTSQQPSQGHTQAQAAPQEEEEEEEPLEPPQPAASTNGKRKQPDSATADAGAKKRRARVAGAASGAGEDGEEGQDLEVGPNGGAKHWTEEEKTRFFTWMLMSDEHWDAFKTRMNTVFRECSAELFPGRKSYTALKSCYHRNLEVFKQIHAFQHFSASHFRQMQTENPHVEQPSIDAMLEIARSAGLNVGNLNVKVIDRWYETGWFNLFKRRYREDPKTGLPTPYYGPPDASMEPGSSSGHRQMMGVHTSIDPQLMASHGLQAQPTQDSQYAPQAGEGSQQSVSAMAPNGSYPYSPPASQSSHYREAGSSNLGQPPQPFKYLRSQSALPPRNLQGTPSRSSGAPLLNGQRHSPFRDQIPGEQFGGDHPIQIAHAIAQLTAVTESLIGVCSSVKELLQQNLEESKARTELMRAEAPSRAQNGGGNGHKGKEREKEISMEKVTFATEILKNGPQNEEIKKAAIECLTKYLMRDL</sequence>
<accession>A0A4Q9Q6V7</accession>
<name>A0A4Q9Q6V7_9APHY</name>
<evidence type="ECO:0000313" key="2">
    <source>
        <dbReference type="EMBL" id="TBU63095.1"/>
    </source>
</evidence>
<organism evidence="2 3">
    <name type="scientific">Dichomitus squalens</name>
    <dbReference type="NCBI Taxonomy" id="114155"/>
    <lineage>
        <taxon>Eukaryota</taxon>
        <taxon>Fungi</taxon>
        <taxon>Dikarya</taxon>
        <taxon>Basidiomycota</taxon>
        <taxon>Agaricomycotina</taxon>
        <taxon>Agaricomycetes</taxon>
        <taxon>Polyporales</taxon>
        <taxon>Polyporaceae</taxon>
        <taxon>Dichomitus</taxon>
    </lineage>
</organism>
<feature type="compositionally biased region" description="Polar residues" evidence="1">
    <location>
        <begin position="76"/>
        <end position="87"/>
    </location>
</feature>
<dbReference type="EMBL" id="ML145091">
    <property type="protein sequence ID" value="TBU63095.1"/>
    <property type="molecule type" value="Genomic_DNA"/>
</dbReference>